<keyword evidence="3" id="KW-1185">Reference proteome</keyword>
<feature type="compositionally biased region" description="Basic and acidic residues" evidence="1">
    <location>
        <begin position="122"/>
        <end position="131"/>
    </location>
</feature>
<dbReference type="EMBL" id="BLLK01000047">
    <property type="protein sequence ID" value="GFH53419.1"/>
    <property type="molecule type" value="Genomic_DNA"/>
</dbReference>
<feature type="region of interest" description="Disordered" evidence="1">
    <location>
        <begin position="245"/>
        <end position="281"/>
    </location>
</feature>
<protein>
    <submittedName>
        <fullName evidence="2">Uncharacterized protein</fullName>
    </submittedName>
</protein>
<gene>
    <name evidence="2" type="ORF">CTEN210_09895</name>
</gene>
<proteinExistence type="predicted"/>
<organism evidence="2 3">
    <name type="scientific">Chaetoceros tenuissimus</name>
    <dbReference type="NCBI Taxonomy" id="426638"/>
    <lineage>
        <taxon>Eukaryota</taxon>
        <taxon>Sar</taxon>
        <taxon>Stramenopiles</taxon>
        <taxon>Ochrophyta</taxon>
        <taxon>Bacillariophyta</taxon>
        <taxon>Coscinodiscophyceae</taxon>
        <taxon>Chaetocerotophycidae</taxon>
        <taxon>Chaetocerotales</taxon>
        <taxon>Chaetocerotaceae</taxon>
        <taxon>Chaetoceros</taxon>
    </lineage>
</organism>
<name>A0AAD3H836_9STRA</name>
<feature type="compositionally biased region" description="Basic and acidic residues" evidence="1">
    <location>
        <begin position="68"/>
        <end position="98"/>
    </location>
</feature>
<dbReference type="Proteomes" id="UP001054902">
    <property type="component" value="Unassembled WGS sequence"/>
</dbReference>
<evidence type="ECO:0000256" key="1">
    <source>
        <dbReference type="SAM" id="MobiDB-lite"/>
    </source>
</evidence>
<feature type="region of interest" description="Disordered" evidence="1">
    <location>
        <begin position="1"/>
        <end position="131"/>
    </location>
</feature>
<accession>A0AAD3H836</accession>
<feature type="compositionally biased region" description="Acidic residues" evidence="1">
    <location>
        <begin position="263"/>
        <end position="275"/>
    </location>
</feature>
<evidence type="ECO:0000313" key="2">
    <source>
        <dbReference type="EMBL" id="GFH53419.1"/>
    </source>
</evidence>
<comment type="caution">
    <text evidence="2">The sequence shown here is derived from an EMBL/GenBank/DDBJ whole genome shotgun (WGS) entry which is preliminary data.</text>
</comment>
<evidence type="ECO:0000313" key="3">
    <source>
        <dbReference type="Proteomes" id="UP001054902"/>
    </source>
</evidence>
<reference evidence="2 3" key="1">
    <citation type="journal article" date="2021" name="Sci. Rep.">
        <title>The genome of the diatom Chaetoceros tenuissimus carries an ancient integrated fragment of an extant virus.</title>
        <authorList>
            <person name="Hongo Y."/>
            <person name="Kimura K."/>
            <person name="Takaki Y."/>
            <person name="Yoshida Y."/>
            <person name="Baba S."/>
            <person name="Kobayashi G."/>
            <person name="Nagasaki K."/>
            <person name="Hano T."/>
            <person name="Tomaru Y."/>
        </authorList>
    </citation>
    <scope>NUCLEOTIDE SEQUENCE [LARGE SCALE GENOMIC DNA]</scope>
    <source>
        <strain evidence="2 3">NIES-3715</strain>
    </source>
</reference>
<sequence>MKKGFLLSKEKKSSQRKTRPTNGVPNHVETSKDQKEIASVQSTLQKDSKQKESSWMKSGFLNHANKKQSKDSSTFEHIKKDTSERDSNITPKRDKARNDSFQSMKWNKGFLNSKKSKRVSSKKKDMTSSLKRKDIKTSSILLDLEKKDSDEQLEKGSTTILNMFHNEEQEKKPLIQSLDTEMETITFPSENDGDSPLLFNVATVEKEESWLKERSTKMNAKNALIQEVDTMRLADKKPFIREVDSSSNVLEMQSRETSTITSEDTDATDDDDGEKEEMPISSSLSLELSRLMKALKPKKSKVDLKLSYNDEIDLMKVFLEKYIQVDATHVKANIKFVWTSILDGIASYVKEKKILRLLDMNVDSYPLQSLPPLVRLACNLFYANPNCATDVLFQVLIYQPDSNEDVVKRKKLQQLGAFFAIKCHVVQMYKQGIDNLEKETGIEDKQYLKNSIEFIDSSLRSNLPSLLKECMHIQKDDMKRSLLAVNAFEAIYWLLEYASFLLNISSSKRSDKDMQEPLKKLASAIEGNLSLLLQITSTEKRWKEEAIAKKDDGLSSLYQDKLKIATCNDWIIALEAIKENSNLDKFVGLIQEETFFTHTATSMAYELAGIHLQQGDSKGGHCYGGIAHSLMDYNHLKMENYKTDTLNMIGAAVEMNNSALEDSRNDDIDERSTIILRQTCALLSSSKHRNHLTSADCKRASEFCIQLLKSKSRRSLKLTNAILNVVLFRKDGVPSDFHDLDGDCGKLEVPESFRYLVKEIRSSHNTDETLSPNEALSTICERLFLLKPEVLVPYFMSEMRYNALEVTILGNMIKDKNRHSKLTKGICLAIEEKLLTAFKSSKNVQKLAIDKEFTFAYIAIEKVITHLLRIQVENDSSSLVSTSAQTVLTKTITSRSETESSVIVTSLLKEFSSSTAVSKLCSKLRRDLLTSKRCSDSAYRVLLLSCGKELFRQPNNSDLLILLRSLIEGDDTSQHNSEERATSRILSAIMGLCHVCSSELERIDQDRSHGKPSIFTRLAPLLLLQQISLEHFRLVHSQPNKMNGVHDSVMSLASALSKRIQNQEEYTKEECKLSANIAAIYLPFSPSESTDFQIGCSSYEYFCEKTILYSSKAIERLQFENMEWGHLKAVLFIACRALQVSPNCMREDILGNFVKFCFHSIDCIGQDMQIYSNEMESIIAATLDFFAIGITAFYSPKVYQNVEKSNIHLIEIVKPNDDLGNKICDNKSNGSSHFLQHLQMDLLSIILGDLEALKLDLFKTSKFRSMQSISFRLTVLNVFSIVCQRCQLDLLEGISKSIAPTMIELALNQSILQAPSMQCLFFCFQRSQSFDAIEATQRKEVIRALFQMSMDIIDKQLRSSANIEKEETSILRLTSLKLITAIVTLDEKDNVLEKTLSPSDIKKWHTTLYGIANLDESEEMRELGSKLIASLSH</sequence>